<accession>A0A0G1LJ78</accession>
<evidence type="ECO:0000313" key="1">
    <source>
        <dbReference type="EMBL" id="KKT59864.1"/>
    </source>
</evidence>
<evidence type="ECO:0000313" key="2">
    <source>
        <dbReference type="Proteomes" id="UP000034087"/>
    </source>
</evidence>
<dbReference type="Proteomes" id="UP000034087">
    <property type="component" value="Unassembled WGS sequence"/>
</dbReference>
<dbReference type="AlphaFoldDB" id="A0A0G1LJ78"/>
<organism evidence="1 2">
    <name type="scientific">Candidatus Giovannonibacteria bacterium GW2011_GWA1_44_25</name>
    <dbReference type="NCBI Taxonomy" id="1618645"/>
    <lineage>
        <taxon>Bacteria</taxon>
        <taxon>Candidatus Giovannoniibacteriota</taxon>
    </lineage>
</organism>
<dbReference type="EMBL" id="LCIR01000006">
    <property type="protein sequence ID" value="KKT59864.1"/>
    <property type="molecule type" value="Genomic_DNA"/>
</dbReference>
<gene>
    <name evidence="1" type="ORF">UW53_C0006G0011</name>
</gene>
<sequence>MAKNALDYSRLVRACGFGDRSGDEKDIKEKVLHFLNQNFSATVAEFGEQLERVKKEIRNISLQKYRKPSNFEAALKLVNMPPPLKDWDFLSYTDPQKTGILCGTSDKENILLTEESFKPFDLFERESMWGDSLLYGLCFSLSWWREAVCCVWAGIIMNCLIRHFQKKSVLALPAVEAVFSKDGFADPNEKIGSALELKGTSDKKAEDFYHMCEQAALGSASCETDASEAFKEWLCSANIGVLQKYNLDFEEAHMLLLAGSQRRPEMEIELQWNQKIGAYQFVCLIENNDLHGYKDKKKTAGIPANILLDFFKGSEQEIKEDLIRLLIRGGWRKAQKLLYEGLNHHTD</sequence>
<proteinExistence type="predicted"/>
<name>A0A0G1LJ78_9BACT</name>
<reference evidence="1 2" key="1">
    <citation type="journal article" date="2015" name="Nature">
        <title>rRNA introns, odd ribosomes, and small enigmatic genomes across a large radiation of phyla.</title>
        <authorList>
            <person name="Brown C.T."/>
            <person name="Hug L.A."/>
            <person name="Thomas B.C."/>
            <person name="Sharon I."/>
            <person name="Castelle C.J."/>
            <person name="Singh A."/>
            <person name="Wilkins M.J."/>
            <person name="Williams K.H."/>
            <person name="Banfield J.F."/>
        </authorList>
    </citation>
    <scope>NUCLEOTIDE SEQUENCE [LARGE SCALE GENOMIC DNA]</scope>
</reference>
<comment type="caution">
    <text evidence="1">The sequence shown here is derived from an EMBL/GenBank/DDBJ whole genome shotgun (WGS) entry which is preliminary data.</text>
</comment>
<protein>
    <submittedName>
        <fullName evidence="1">Uncharacterized protein</fullName>
    </submittedName>
</protein>